<evidence type="ECO:0000256" key="6">
    <source>
        <dbReference type="ARBA" id="ARBA00022840"/>
    </source>
</evidence>
<evidence type="ECO:0008006" key="12">
    <source>
        <dbReference type="Google" id="ProtNLM"/>
    </source>
</evidence>
<feature type="domain" description="THIF-type NAD/FAD binding fold" evidence="8">
    <location>
        <begin position="502"/>
        <end position="1003"/>
    </location>
</feature>
<protein>
    <recommendedName>
        <fullName evidence="12">Ubiquitin-activating enzyme E1 C-terminal domain-containing protein</fullName>
    </recommendedName>
</protein>
<dbReference type="InterPro" id="IPR033127">
    <property type="entry name" value="UBQ-activ_enz_E1_Cys_AS"/>
</dbReference>
<dbReference type="Pfam" id="PF10585">
    <property type="entry name" value="UBA_E1_SCCH"/>
    <property type="match status" value="1"/>
</dbReference>
<sequence>MRNDISFVGKQSAEPLPVRVPVSFLDISRLDRSTIVAMVSGASGLDTGAPSADFMDLYSRQIGAYGIELMGRFSQMAVLVVGLRGAGVETAKNLILAGPKQVALHDPELSSVRDLQTNFYLTETHASKRVPRDKASVVNLSTLNPYVQVRVHEGALDEACIRQFHVVIVTNDMCHEDLVRINTVCRQHGIKFIYGWTGGVISSIFSDFGKAHTVTDIDGEPLRINVVQSISKTGVVTVAGDRHRLDDGDYVKFEELQGEMAVLNSPSHESAPSADGPSGHVFQIRRMFGKSTGADGKPRTVLLANKFELVDFDASRFTEDYSDGGMVSQIKLPKTLHYRSFAESCVNPVAPDQFMGLPHMDMNKLLTCNRGAQLHFARLALWRFQSLHGGQLPDIHNVAHADECISLATRILEEHKGLSDGAALVIDEIDKNVVKQSALYARAELPGFAAFLGGVLAQECVKAAGKYTPLNQWLHHDALELLVERDLPSPDSALNASQPTRYDNQIAIFGRAFQEKLKNQKWFLVGAGALGCEYIKGIALMGLGCGSAGCIHVTDMDRIEVSNLNRQFLFRRDNVGQPKSVCATDAARAMNKDLRVHTYEVAVGPNTENVFDDDFWSGLDGVWNALDNIKARQYTDSKCVLFEKPLLESGTLGTKANCETVIPFQTQSYSEQKEQEEDSIPMCTLRNFPHFTEHCIEWARAQFSDWFADLPAEVNCLITDRNEYFGKLSKEGNAGVQVAALRRVLDIIDTLHGGSPSFETAVQLACVKFQEHFRNRILDLIHAFPEDARKVDSESGADLGPFWTGEKRFPRATELDVSNPLHVDFIVAASNIYAAIFKLAPIRDRDAIASMASHFTPSVWKPKTDVSIQVDDSAPQPAHDDDDESEELESLKAKVNQINFSKVSELVPADFEKDDDSNFHIDFITAASNLRSWNYRIKEATRHTCKMIAGKIIPALATTTAMITGLVCLELYKVVLGLKADKMANANVNLAVNSFQSFAPLEPVKAKAQYDVIMCEEIRPVPDGFTIWDKVVIDCGVLTVEEFVAAVERLHHGVQIQLLFSADITDEMIAAGKGKALYNANKYLPAAVRALNEANRKRDLKQLYTETYGPLPTPNKKFVMLNSVVTDAAGGSLVIPKIKYVFAK</sequence>
<accession>A0A3P3Y919</accession>
<dbReference type="Gene3D" id="3.40.50.12550">
    <property type="entry name" value="Ubiquitin-activating enzyme E1, inactive adenylation domain, subdomain 2"/>
    <property type="match status" value="1"/>
</dbReference>
<dbReference type="UniPathway" id="UPA00143"/>
<keyword evidence="4" id="KW-0547">Nucleotide-binding</keyword>
<keyword evidence="6" id="KW-0067">ATP-binding</keyword>
<evidence type="ECO:0000313" key="10">
    <source>
        <dbReference type="EMBL" id="SPQ96672.1"/>
    </source>
</evidence>
<dbReference type="PANTHER" id="PTHR10953:SF4">
    <property type="entry name" value="UBIQUITIN-ACTIVATING ENZYME E1 C-TERMINAL DOMAIN-CONTAINING PROTEIN"/>
    <property type="match status" value="1"/>
</dbReference>
<dbReference type="SUPFAM" id="SSF69572">
    <property type="entry name" value="Activating enzymes of the ubiquitin-like proteins"/>
    <property type="match status" value="2"/>
</dbReference>
<proteinExistence type="inferred from homology"/>
<gene>
    <name evidence="10" type="ORF">PLBR_LOCUS3887</name>
</gene>
<dbReference type="PRINTS" id="PR01849">
    <property type="entry name" value="UBIQUITINACT"/>
</dbReference>
<evidence type="ECO:0000256" key="5">
    <source>
        <dbReference type="ARBA" id="ARBA00022786"/>
    </source>
</evidence>
<evidence type="ECO:0000256" key="7">
    <source>
        <dbReference type="PROSITE-ProRule" id="PRU10132"/>
    </source>
</evidence>
<dbReference type="Gene3D" id="2.40.30.180">
    <property type="entry name" value="Ubiquitin-activating enzyme E1, FCCH domain"/>
    <property type="match status" value="1"/>
</dbReference>
<comment type="similarity">
    <text evidence="2">Belongs to the ubiquitin-activating E1 family.</text>
</comment>
<dbReference type="GO" id="GO:0005737">
    <property type="term" value="C:cytoplasm"/>
    <property type="evidence" value="ECO:0007669"/>
    <property type="project" value="TreeGrafter"/>
</dbReference>
<dbReference type="InterPro" id="IPR000594">
    <property type="entry name" value="ThiF_NAD_FAD-bd"/>
</dbReference>
<dbReference type="GO" id="GO:0031510">
    <property type="term" value="C:SUMO activating enzyme complex"/>
    <property type="evidence" value="ECO:0007669"/>
    <property type="project" value="TreeGrafter"/>
</dbReference>
<dbReference type="InterPro" id="IPR042063">
    <property type="entry name" value="Ubi_acti_E1_SCCH"/>
</dbReference>
<keyword evidence="10" id="KW-0496">Mitochondrion</keyword>
<dbReference type="AlphaFoldDB" id="A0A3P3Y919"/>
<dbReference type="InterPro" id="IPR019572">
    <property type="entry name" value="UBA_E1_SCCH"/>
</dbReference>
<feature type="domain" description="THIF-type NAD/FAD binding fold" evidence="8">
    <location>
        <begin position="58"/>
        <end position="481"/>
    </location>
</feature>
<dbReference type="Pfam" id="PF00899">
    <property type="entry name" value="ThiF"/>
    <property type="match status" value="2"/>
</dbReference>
<dbReference type="GO" id="GO:0019948">
    <property type="term" value="F:SUMO activating enzyme activity"/>
    <property type="evidence" value="ECO:0007669"/>
    <property type="project" value="TreeGrafter"/>
</dbReference>
<evidence type="ECO:0000256" key="3">
    <source>
        <dbReference type="ARBA" id="ARBA00022598"/>
    </source>
</evidence>
<dbReference type="InterPro" id="IPR042449">
    <property type="entry name" value="Ub-E1_IAD_1"/>
</dbReference>
<organism evidence="10 11">
    <name type="scientific">Plasmodiophora brassicae</name>
    <name type="common">Clubroot disease agent</name>
    <dbReference type="NCBI Taxonomy" id="37360"/>
    <lineage>
        <taxon>Eukaryota</taxon>
        <taxon>Sar</taxon>
        <taxon>Rhizaria</taxon>
        <taxon>Endomyxa</taxon>
        <taxon>Phytomyxea</taxon>
        <taxon>Plasmodiophorida</taxon>
        <taxon>Plasmodiophoridae</taxon>
        <taxon>Plasmodiophora</taxon>
    </lineage>
</organism>
<feature type="domain" description="Ubiquitin-activating enzyme SCCH" evidence="9">
    <location>
        <begin position="689"/>
        <end position="946"/>
    </location>
</feature>
<keyword evidence="3" id="KW-0436">Ligase</keyword>
<feature type="active site" description="Glycyl thioester intermediate" evidence="7">
    <location>
        <position position="683"/>
    </location>
</feature>
<dbReference type="GO" id="GO:0016925">
    <property type="term" value="P:protein sumoylation"/>
    <property type="evidence" value="ECO:0007669"/>
    <property type="project" value="TreeGrafter"/>
</dbReference>
<dbReference type="Gene3D" id="3.40.50.720">
    <property type="entry name" value="NAD(P)-binding Rossmann-like Domain"/>
    <property type="match status" value="1"/>
</dbReference>
<keyword evidence="5" id="KW-0833">Ubl conjugation pathway</keyword>
<evidence type="ECO:0000313" key="11">
    <source>
        <dbReference type="Proteomes" id="UP000290189"/>
    </source>
</evidence>
<dbReference type="Gene3D" id="1.10.10.2660">
    <property type="entry name" value="Ubiquitin-activating enzyme E1, SCCH domain"/>
    <property type="match status" value="1"/>
</dbReference>
<geneLocation type="mitochondrion" evidence="10"/>
<dbReference type="Gene3D" id="3.50.50.80">
    <property type="entry name" value="Ubiquitin-activating enzyme E1, inactive adenylation domain, subdomain 1"/>
    <property type="match status" value="1"/>
</dbReference>
<dbReference type="PANTHER" id="PTHR10953">
    <property type="entry name" value="UBIQUITIN-ACTIVATING ENZYME E1"/>
    <property type="match status" value="1"/>
</dbReference>
<dbReference type="PROSITE" id="PS00865">
    <property type="entry name" value="UBIQUITIN_ACTIVAT_2"/>
    <property type="match status" value="1"/>
</dbReference>
<reference evidence="10 11" key="1">
    <citation type="submission" date="2018-03" db="EMBL/GenBank/DDBJ databases">
        <authorList>
            <person name="Fogelqvist J."/>
        </authorList>
    </citation>
    <scope>NUCLEOTIDE SEQUENCE [LARGE SCALE GENOMIC DNA]</scope>
</reference>
<dbReference type="InterPro" id="IPR042302">
    <property type="entry name" value="E1_FCCH_sf"/>
</dbReference>
<evidence type="ECO:0000256" key="2">
    <source>
        <dbReference type="ARBA" id="ARBA00005673"/>
    </source>
</evidence>
<dbReference type="EMBL" id="OVEO01000006">
    <property type="protein sequence ID" value="SPQ96672.1"/>
    <property type="molecule type" value="Genomic_DNA"/>
</dbReference>
<evidence type="ECO:0000256" key="4">
    <source>
        <dbReference type="ARBA" id="ARBA00022741"/>
    </source>
</evidence>
<dbReference type="Proteomes" id="UP000290189">
    <property type="component" value="Unassembled WGS sequence"/>
</dbReference>
<evidence type="ECO:0000259" key="9">
    <source>
        <dbReference type="Pfam" id="PF10585"/>
    </source>
</evidence>
<name>A0A3P3Y919_PLABS</name>
<dbReference type="InterPro" id="IPR000011">
    <property type="entry name" value="UBQ/SUMO-activ_enz_E1-like"/>
</dbReference>
<dbReference type="InterPro" id="IPR035985">
    <property type="entry name" value="Ubiquitin-activating_enz"/>
</dbReference>
<dbReference type="GO" id="GO:0005524">
    <property type="term" value="F:ATP binding"/>
    <property type="evidence" value="ECO:0007669"/>
    <property type="project" value="UniProtKB-KW"/>
</dbReference>
<comment type="pathway">
    <text evidence="1">Protein modification; protein ubiquitination.</text>
</comment>
<evidence type="ECO:0000256" key="1">
    <source>
        <dbReference type="ARBA" id="ARBA00004906"/>
    </source>
</evidence>
<dbReference type="InterPro" id="IPR045886">
    <property type="entry name" value="ThiF/MoeB/HesA"/>
</dbReference>
<dbReference type="GO" id="GO:0016567">
    <property type="term" value="P:protein ubiquitination"/>
    <property type="evidence" value="ECO:0007669"/>
    <property type="project" value="UniProtKB-UniPathway"/>
</dbReference>
<evidence type="ECO:0000259" key="8">
    <source>
        <dbReference type="Pfam" id="PF00899"/>
    </source>
</evidence>